<keyword evidence="5 9" id="KW-0812">Transmembrane</keyword>
<dbReference type="PANTHER" id="PTHR30576:SF4">
    <property type="entry name" value="UNDECAPRENYL-PHOSPHATE GALACTOSE PHOSPHOTRANSFERASE"/>
    <property type="match status" value="1"/>
</dbReference>
<evidence type="ECO:0000256" key="6">
    <source>
        <dbReference type="ARBA" id="ARBA00022989"/>
    </source>
</evidence>
<organism evidence="11 12">
    <name type="scientific">Ancylobacter mangrovi</name>
    <dbReference type="NCBI Taxonomy" id="2972472"/>
    <lineage>
        <taxon>Bacteria</taxon>
        <taxon>Pseudomonadati</taxon>
        <taxon>Pseudomonadota</taxon>
        <taxon>Alphaproteobacteria</taxon>
        <taxon>Hyphomicrobiales</taxon>
        <taxon>Xanthobacteraceae</taxon>
        <taxon>Ancylobacter</taxon>
    </lineage>
</organism>
<sequence length="232" mass="25879">MLDDQHYAGLPARPFPGPHLREPILAERAPGRAAKRLLDLLVAVTAGVLLSPLLVLVALLIKASTDGPIIFGHHRVGFGGREFHCYKFRTMVCDADRVLRDHLAANPAAAEEWQRTRKLANDPRITFVGRMLRSSSLDELPQLVNVLRGEMSCVGPRPIVREEIALYGPMAEHYLSVRPGMTGAWQVSGRSSLTYAERVALDADYVRNWSFWTDVLILLRTIPALLRTHQTS</sequence>
<dbReference type="GO" id="GO:0000271">
    <property type="term" value="P:polysaccharide biosynthetic process"/>
    <property type="evidence" value="ECO:0007669"/>
    <property type="project" value="UniProtKB-KW"/>
</dbReference>
<proteinExistence type="inferred from homology"/>
<evidence type="ECO:0000256" key="1">
    <source>
        <dbReference type="ARBA" id="ARBA00004236"/>
    </source>
</evidence>
<keyword evidence="12" id="KW-1185">Reference proteome</keyword>
<dbReference type="RefSeq" id="WP_258730900.1">
    <property type="nucleotide sequence ID" value="NZ_JANTHZ010000001.1"/>
</dbReference>
<evidence type="ECO:0000256" key="7">
    <source>
        <dbReference type="ARBA" id="ARBA00023136"/>
    </source>
</evidence>
<evidence type="ECO:0000256" key="2">
    <source>
        <dbReference type="ARBA" id="ARBA00006464"/>
    </source>
</evidence>
<gene>
    <name evidence="11" type="ORF">NVS89_02510</name>
</gene>
<dbReference type="AlphaFoldDB" id="A0A9X2PD75"/>
<feature type="transmembrane region" description="Helical" evidence="9">
    <location>
        <begin position="37"/>
        <end position="61"/>
    </location>
</feature>
<evidence type="ECO:0000256" key="5">
    <source>
        <dbReference type="ARBA" id="ARBA00022692"/>
    </source>
</evidence>
<dbReference type="Pfam" id="PF02397">
    <property type="entry name" value="Bac_transf"/>
    <property type="match status" value="1"/>
</dbReference>
<dbReference type="PANTHER" id="PTHR30576">
    <property type="entry name" value="COLANIC BIOSYNTHESIS UDP-GLUCOSE LIPID CARRIER TRANSFERASE"/>
    <property type="match status" value="1"/>
</dbReference>
<reference evidence="11" key="1">
    <citation type="submission" date="2022-08" db="EMBL/GenBank/DDBJ databases">
        <authorList>
            <person name="Li F."/>
        </authorList>
    </citation>
    <scope>NUCLEOTIDE SEQUENCE</scope>
    <source>
        <strain evidence="11">MQZ15Z-1</strain>
    </source>
</reference>
<keyword evidence="6 9" id="KW-1133">Transmembrane helix</keyword>
<dbReference type="EMBL" id="JANTHZ010000001">
    <property type="protein sequence ID" value="MCS0493953.1"/>
    <property type="molecule type" value="Genomic_DNA"/>
</dbReference>
<comment type="caution">
    <text evidence="11">The sequence shown here is derived from an EMBL/GenBank/DDBJ whole genome shotgun (WGS) entry which is preliminary data.</text>
</comment>
<keyword evidence="3" id="KW-1003">Cell membrane</keyword>
<comment type="subcellular location">
    <subcellularLocation>
        <location evidence="1">Cell membrane</location>
    </subcellularLocation>
</comment>
<evidence type="ECO:0000259" key="10">
    <source>
        <dbReference type="Pfam" id="PF02397"/>
    </source>
</evidence>
<evidence type="ECO:0000313" key="12">
    <source>
        <dbReference type="Proteomes" id="UP001151088"/>
    </source>
</evidence>
<accession>A0A9X2PD75</accession>
<evidence type="ECO:0000256" key="9">
    <source>
        <dbReference type="SAM" id="Phobius"/>
    </source>
</evidence>
<evidence type="ECO:0000256" key="8">
    <source>
        <dbReference type="ARBA" id="ARBA00023169"/>
    </source>
</evidence>
<protein>
    <submittedName>
        <fullName evidence="11">Sugar transferase</fullName>
    </submittedName>
</protein>
<dbReference type="GO" id="GO:0016780">
    <property type="term" value="F:phosphotransferase activity, for other substituted phosphate groups"/>
    <property type="evidence" value="ECO:0007669"/>
    <property type="project" value="TreeGrafter"/>
</dbReference>
<comment type="similarity">
    <text evidence="2">Belongs to the bacterial sugar transferase family.</text>
</comment>
<feature type="domain" description="Bacterial sugar transferase" evidence="10">
    <location>
        <begin position="35"/>
        <end position="226"/>
    </location>
</feature>
<dbReference type="GO" id="GO:0005886">
    <property type="term" value="C:plasma membrane"/>
    <property type="evidence" value="ECO:0007669"/>
    <property type="project" value="UniProtKB-SubCell"/>
</dbReference>
<evidence type="ECO:0000256" key="4">
    <source>
        <dbReference type="ARBA" id="ARBA00022679"/>
    </source>
</evidence>
<keyword evidence="8" id="KW-0270">Exopolysaccharide synthesis</keyword>
<dbReference type="Proteomes" id="UP001151088">
    <property type="component" value="Unassembled WGS sequence"/>
</dbReference>
<keyword evidence="7 9" id="KW-0472">Membrane</keyword>
<keyword evidence="4 11" id="KW-0808">Transferase</keyword>
<evidence type="ECO:0000256" key="3">
    <source>
        <dbReference type="ARBA" id="ARBA00022475"/>
    </source>
</evidence>
<name>A0A9X2PD75_9HYPH</name>
<dbReference type="InterPro" id="IPR003362">
    <property type="entry name" value="Bact_transf"/>
</dbReference>
<evidence type="ECO:0000313" key="11">
    <source>
        <dbReference type="EMBL" id="MCS0493953.1"/>
    </source>
</evidence>